<dbReference type="EMBL" id="JAUIZM010000008">
    <property type="protein sequence ID" value="KAK1368275.1"/>
    <property type="molecule type" value="Genomic_DNA"/>
</dbReference>
<evidence type="ECO:0000256" key="3">
    <source>
        <dbReference type="ARBA" id="ARBA00010345"/>
    </source>
</evidence>
<comment type="caution">
    <text evidence="11">The sequence shown here is derived from an EMBL/GenBank/DDBJ whole genome shotgun (WGS) entry which is preliminary data.</text>
</comment>
<feature type="transmembrane region" description="Helical" evidence="10">
    <location>
        <begin position="246"/>
        <end position="266"/>
    </location>
</feature>
<keyword evidence="8 10" id="KW-0472">Membrane</keyword>
<protein>
    <submittedName>
        <fullName evidence="11">Phosphatidylinositol-glycan biosynthesis class X protein-like</fullName>
    </submittedName>
</protein>
<evidence type="ECO:0000256" key="4">
    <source>
        <dbReference type="ARBA" id="ARBA00022502"/>
    </source>
</evidence>
<organism evidence="11 12">
    <name type="scientific">Heracleum sosnowskyi</name>
    <dbReference type="NCBI Taxonomy" id="360622"/>
    <lineage>
        <taxon>Eukaryota</taxon>
        <taxon>Viridiplantae</taxon>
        <taxon>Streptophyta</taxon>
        <taxon>Embryophyta</taxon>
        <taxon>Tracheophyta</taxon>
        <taxon>Spermatophyta</taxon>
        <taxon>Magnoliopsida</taxon>
        <taxon>eudicotyledons</taxon>
        <taxon>Gunneridae</taxon>
        <taxon>Pentapetalae</taxon>
        <taxon>asterids</taxon>
        <taxon>campanulids</taxon>
        <taxon>Apiales</taxon>
        <taxon>Apiaceae</taxon>
        <taxon>Apioideae</taxon>
        <taxon>apioid superclade</taxon>
        <taxon>Tordylieae</taxon>
        <taxon>Tordyliinae</taxon>
        <taxon>Heracleum</taxon>
    </lineage>
</organism>
<evidence type="ECO:0000313" key="11">
    <source>
        <dbReference type="EMBL" id="KAK1368275.1"/>
    </source>
</evidence>
<sequence length="279" mass="31310">MFFLTDIGSCKHIPIFTERYISEPYFGKYSSLLDSDFQDFLAREVSLGLCEVFQNKVNSAPKLSIFNRRLIGEGSHRRLSTSIRFDKYQDSVSKLPDHYCEAIIVEKLPSGVFADPFELQDLLHRGVYMKASAFGDTNLELPSIHSNRSLVEIHMDIGSNALTGSKHGLEINIELPIHARYPPLGDCGYSRIQFGQPYLFTRCSVEGKSSNQNCIFMSTDSTAQALDNSIIVWEVPSGNKKHATTVSFFTFMSAILSALSIVLVSIRHSNFETDDNKQS</sequence>
<dbReference type="InterPro" id="IPR040039">
    <property type="entry name" value="PIGX"/>
</dbReference>
<reference evidence="11" key="2">
    <citation type="submission" date="2023-05" db="EMBL/GenBank/DDBJ databases">
        <authorList>
            <person name="Schelkunov M.I."/>
        </authorList>
    </citation>
    <scope>NUCLEOTIDE SEQUENCE</scope>
    <source>
        <strain evidence="11">Hsosn_3</strain>
        <tissue evidence="11">Leaf</tissue>
    </source>
</reference>
<dbReference type="Pfam" id="PF08320">
    <property type="entry name" value="PIG-X"/>
    <property type="match status" value="1"/>
</dbReference>
<keyword evidence="4" id="KW-0337">GPI-anchor biosynthesis</keyword>
<comment type="similarity">
    <text evidence="3">Belongs to the PIGX family.</text>
</comment>
<dbReference type="AlphaFoldDB" id="A0AAD8HLH1"/>
<dbReference type="SMART" id="SM00780">
    <property type="entry name" value="PIG-X"/>
    <property type="match status" value="1"/>
</dbReference>
<dbReference type="InterPro" id="IPR013233">
    <property type="entry name" value="PIG-X/PBN1"/>
</dbReference>
<gene>
    <name evidence="11" type="ORF">POM88_034367</name>
</gene>
<comment type="subcellular location">
    <subcellularLocation>
        <location evidence="1">Endoplasmic reticulum membrane</location>
        <topology evidence="1">Single-pass membrane protein</topology>
    </subcellularLocation>
</comment>
<accession>A0AAD8HLH1</accession>
<dbReference type="PANTHER" id="PTHR28650:SF1">
    <property type="entry name" value="PHOSPHATIDYLINOSITOL-GLYCAN BIOSYNTHESIS CLASS X PROTEIN"/>
    <property type="match status" value="1"/>
</dbReference>
<dbReference type="Proteomes" id="UP001237642">
    <property type="component" value="Unassembled WGS sequence"/>
</dbReference>
<evidence type="ECO:0000256" key="9">
    <source>
        <dbReference type="ARBA" id="ARBA00023180"/>
    </source>
</evidence>
<keyword evidence="5 10" id="KW-0812">Transmembrane</keyword>
<dbReference type="GO" id="GO:0005789">
    <property type="term" value="C:endoplasmic reticulum membrane"/>
    <property type="evidence" value="ECO:0007669"/>
    <property type="project" value="UniProtKB-SubCell"/>
</dbReference>
<name>A0AAD8HLH1_9APIA</name>
<dbReference type="GO" id="GO:0006506">
    <property type="term" value="P:GPI anchor biosynthetic process"/>
    <property type="evidence" value="ECO:0007669"/>
    <property type="project" value="UniProtKB-KW"/>
</dbReference>
<evidence type="ECO:0000256" key="6">
    <source>
        <dbReference type="ARBA" id="ARBA00022824"/>
    </source>
</evidence>
<evidence type="ECO:0000256" key="1">
    <source>
        <dbReference type="ARBA" id="ARBA00004389"/>
    </source>
</evidence>
<evidence type="ECO:0000313" key="12">
    <source>
        <dbReference type="Proteomes" id="UP001237642"/>
    </source>
</evidence>
<dbReference type="PANTHER" id="PTHR28650">
    <property type="entry name" value="PHOSPHATIDYLINOSITOL-GLYCAN BIOSYNTHESIS CLASS X PROTEIN"/>
    <property type="match status" value="1"/>
</dbReference>
<reference evidence="11" key="1">
    <citation type="submission" date="2023-02" db="EMBL/GenBank/DDBJ databases">
        <title>Genome of toxic invasive species Heracleum sosnowskyi carries increased number of genes despite the absence of recent whole-genome duplications.</title>
        <authorList>
            <person name="Schelkunov M."/>
            <person name="Shtratnikova V."/>
            <person name="Makarenko M."/>
            <person name="Klepikova A."/>
            <person name="Omelchenko D."/>
            <person name="Novikova G."/>
            <person name="Obukhova E."/>
            <person name="Bogdanov V."/>
            <person name="Penin A."/>
            <person name="Logacheva M."/>
        </authorList>
    </citation>
    <scope>NUCLEOTIDE SEQUENCE</scope>
    <source>
        <strain evidence="11">Hsosn_3</strain>
        <tissue evidence="11">Leaf</tissue>
    </source>
</reference>
<keyword evidence="6" id="KW-0256">Endoplasmic reticulum</keyword>
<evidence type="ECO:0000256" key="5">
    <source>
        <dbReference type="ARBA" id="ARBA00022692"/>
    </source>
</evidence>
<evidence type="ECO:0000256" key="2">
    <source>
        <dbReference type="ARBA" id="ARBA00004687"/>
    </source>
</evidence>
<proteinExistence type="inferred from homology"/>
<comment type="pathway">
    <text evidence="2">Glycolipid biosynthesis; glycosylphosphatidylinositol-anchor biosynthesis.</text>
</comment>
<keyword evidence="9" id="KW-0325">Glycoprotein</keyword>
<evidence type="ECO:0000256" key="10">
    <source>
        <dbReference type="SAM" id="Phobius"/>
    </source>
</evidence>
<evidence type="ECO:0000256" key="8">
    <source>
        <dbReference type="ARBA" id="ARBA00023136"/>
    </source>
</evidence>
<evidence type="ECO:0000256" key="7">
    <source>
        <dbReference type="ARBA" id="ARBA00022989"/>
    </source>
</evidence>
<keyword evidence="12" id="KW-1185">Reference proteome</keyword>
<keyword evidence="7 10" id="KW-1133">Transmembrane helix</keyword>